<reference evidence="7 8" key="1">
    <citation type="submission" date="2017-03" db="EMBL/GenBank/DDBJ databases">
        <title>Paenibacillus larvae genome sequencing.</title>
        <authorList>
            <person name="Dingman D.W."/>
        </authorList>
    </citation>
    <scope>NUCLEOTIDE SEQUENCE [LARGE SCALE GENOMIC DNA]</scope>
    <source>
        <strain evidence="7 8">SAG 10367</strain>
    </source>
</reference>
<dbReference type="GO" id="GO:0005829">
    <property type="term" value="C:cytosol"/>
    <property type="evidence" value="ECO:0007669"/>
    <property type="project" value="UniProtKB-SubCell"/>
</dbReference>
<dbReference type="Pfam" id="PF02561">
    <property type="entry name" value="FliS"/>
    <property type="match status" value="1"/>
</dbReference>
<dbReference type="Gene3D" id="1.20.120.340">
    <property type="entry name" value="Flagellar protein FliS"/>
    <property type="match status" value="1"/>
</dbReference>
<comment type="similarity">
    <text evidence="2 6">Belongs to the FliS family.</text>
</comment>
<dbReference type="GO" id="GO:0044780">
    <property type="term" value="P:bacterial-type flagellum assembly"/>
    <property type="evidence" value="ECO:0007669"/>
    <property type="project" value="InterPro"/>
</dbReference>
<proteinExistence type="inferred from homology"/>
<dbReference type="InterPro" id="IPR003713">
    <property type="entry name" value="FliS"/>
</dbReference>
<dbReference type="AlphaFoldDB" id="A0A1V0UTI8"/>
<dbReference type="InterPro" id="IPR036584">
    <property type="entry name" value="FliS_sf"/>
</dbReference>
<dbReference type="PIRSF" id="PIRSF039090">
    <property type="entry name" value="Flis"/>
    <property type="match status" value="1"/>
</dbReference>
<protein>
    <recommendedName>
        <fullName evidence="6">Flagellar secretion chaperone FliS</fullName>
    </recommendedName>
</protein>
<dbReference type="PANTHER" id="PTHR34773:SF1">
    <property type="entry name" value="FLAGELLAR SECRETION CHAPERONE FLIS"/>
    <property type="match status" value="1"/>
</dbReference>
<sequence>MIPSPYQKYQQTKAQTASPAQLLLMLYDGAIRFVKLGIEGIQEHNMEKTNTNLCKAQSILHEMIASLNFNYEISNNLLRIYEYMLHQLIQSNVNKSAKPAEEVLSQLMELKEAWTEAGKQAAGSVAGISQHG</sequence>
<keyword evidence="4 6" id="KW-1005">Bacterial flagellum biogenesis</keyword>
<dbReference type="Proteomes" id="UP000192727">
    <property type="component" value="Chromosome"/>
</dbReference>
<evidence type="ECO:0000256" key="6">
    <source>
        <dbReference type="PIRNR" id="PIRNR039090"/>
    </source>
</evidence>
<comment type="subcellular location">
    <subcellularLocation>
        <location evidence="1 6">Cytoplasm</location>
        <location evidence="1 6">Cytosol</location>
    </subcellularLocation>
</comment>
<dbReference type="CDD" id="cd16098">
    <property type="entry name" value="FliS"/>
    <property type="match status" value="1"/>
</dbReference>
<accession>A0A1V0UTI8</accession>
<evidence type="ECO:0000256" key="3">
    <source>
        <dbReference type="ARBA" id="ARBA00022490"/>
    </source>
</evidence>
<evidence type="ECO:0000256" key="2">
    <source>
        <dbReference type="ARBA" id="ARBA00008787"/>
    </source>
</evidence>
<evidence type="ECO:0000313" key="7">
    <source>
        <dbReference type="EMBL" id="ARF68477.1"/>
    </source>
</evidence>
<evidence type="ECO:0000256" key="1">
    <source>
        <dbReference type="ARBA" id="ARBA00004514"/>
    </source>
</evidence>
<evidence type="ECO:0000256" key="5">
    <source>
        <dbReference type="ARBA" id="ARBA00023186"/>
    </source>
</evidence>
<evidence type="ECO:0000313" key="8">
    <source>
        <dbReference type="Proteomes" id="UP000192727"/>
    </source>
</evidence>
<dbReference type="PANTHER" id="PTHR34773">
    <property type="entry name" value="FLAGELLAR SECRETION CHAPERONE FLIS"/>
    <property type="match status" value="1"/>
</dbReference>
<dbReference type="RefSeq" id="WP_036655736.1">
    <property type="nucleotide sequence ID" value="NZ_CP020557.1"/>
</dbReference>
<dbReference type="GO" id="GO:0071973">
    <property type="term" value="P:bacterial-type flagellum-dependent cell motility"/>
    <property type="evidence" value="ECO:0007669"/>
    <property type="project" value="TreeGrafter"/>
</dbReference>
<keyword evidence="7" id="KW-0969">Cilium</keyword>
<name>A0A1V0UTI8_9BACL</name>
<keyword evidence="5" id="KW-0143">Chaperone</keyword>
<dbReference type="NCBIfam" id="TIGR00208">
    <property type="entry name" value="fliS"/>
    <property type="match status" value="1"/>
</dbReference>
<evidence type="ECO:0000256" key="4">
    <source>
        <dbReference type="ARBA" id="ARBA00022795"/>
    </source>
</evidence>
<organism evidence="7 8">
    <name type="scientific">Paenibacillus larvae subsp. pulvifaciens</name>
    <dbReference type="NCBI Taxonomy" id="1477"/>
    <lineage>
        <taxon>Bacteria</taxon>
        <taxon>Bacillati</taxon>
        <taxon>Bacillota</taxon>
        <taxon>Bacilli</taxon>
        <taxon>Bacillales</taxon>
        <taxon>Paenibacillaceae</taxon>
        <taxon>Paenibacillus</taxon>
    </lineage>
</organism>
<dbReference type="SUPFAM" id="SSF101116">
    <property type="entry name" value="Flagellar export chaperone FliS"/>
    <property type="match status" value="1"/>
</dbReference>
<keyword evidence="7" id="KW-0966">Cell projection</keyword>
<gene>
    <name evidence="7" type="ORF">B7C51_12640</name>
</gene>
<keyword evidence="3 6" id="KW-0963">Cytoplasm</keyword>
<dbReference type="EMBL" id="CP020557">
    <property type="protein sequence ID" value="ARF68477.1"/>
    <property type="molecule type" value="Genomic_DNA"/>
</dbReference>
<keyword evidence="7" id="KW-0282">Flagellum</keyword>